<sequence length="208" mass="23221">MEQECADNSVVLCRSCDLVISKRALPSGVRALCPRCHTTLYDTPYCSINGMLALCLTALLFLLPANVLPVLELHFLGSVRTTTIIEGAMAVSNQGYWIVGIAVLVSAVIAPALLILSVLFQILIIKYRLNSPFFRDILKRLLSYQGLLAQLSMLEIFMISILVSVFQLSDFADIFLGMGTFCFAMLFLVTLFLQREYNLEHMWGVLDE</sequence>
<keyword evidence="1" id="KW-1133">Transmembrane helix</keyword>
<name>A0A431WDC0_9GAMM</name>
<protein>
    <submittedName>
        <fullName evidence="2">Paraquat-inducible protein A</fullName>
    </submittedName>
</protein>
<dbReference type="RefSeq" id="WP_126504814.1">
    <property type="nucleotide sequence ID" value="NZ_RXNV01000002.1"/>
</dbReference>
<feature type="transmembrane region" description="Helical" evidence="1">
    <location>
        <begin position="174"/>
        <end position="193"/>
    </location>
</feature>
<gene>
    <name evidence="2" type="ORF">EKG39_05780</name>
</gene>
<comment type="caution">
    <text evidence="2">The sequence shown here is derived from an EMBL/GenBank/DDBJ whole genome shotgun (WGS) entry which is preliminary data.</text>
</comment>
<keyword evidence="1" id="KW-0472">Membrane</keyword>
<organism evidence="2 3">
    <name type="scientific">Shewanella atlantica</name>
    <dbReference type="NCBI Taxonomy" id="271099"/>
    <lineage>
        <taxon>Bacteria</taxon>
        <taxon>Pseudomonadati</taxon>
        <taxon>Pseudomonadota</taxon>
        <taxon>Gammaproteobacteria</taxon>
        <taxon>Alteromonadales</taxon>
        <taxon>Shewanellaceae</taxon>
        <taxon>Shewanella</taxon>
    </lineage>
</organism>
<evidence type="ECO:0000256" key="1">
    <source>
        <dbReference type="SAM" id="Phobius"/>
    </source>
</evidence>
<keyword evidence="1" id="KW-0812">Transmembrane</keyword>
<keyword evidence="3" id="KW-1185">Reference proteome</keyword>
<feature type="transmembrane region" description="Helical" evidence="1">
    <location>
        <begin position="146"/>
        <end position="168"/>
    </location>
</feature>
<accession>A0A431WDC0</accession>
<evidence type="ECO:0000313" key="2">
    <source>
        <dbReference type="EMBL" id="RTR33257.1"/>
    </source>
</evidence>
<proteinExistence type="predicted"/>
<reference evidence="2 3" key="1">
    <citation type="submission" date="2018-12" db="EMBL/GenBank/DDBJ databases">
        <authorList>
            <person name="Yu L."/>
        </authorList>
    </citation>
    <scope>NUCLEOTIDE SEQUENCE [LARGE SCALE GENOMIC DNA]</scope>
    <source>
        <strain evidence="2 3">HAW-EB5</strain>
    </source>
</reference>
<feature type="transmembrane region" description="Helical" evidence="1">
    <location>
        <begin position="96"/>
        <end position="125"/>
    </location>
</feature>
<dbReference type="OrthoDB" id="5291921at2"/>
<dbReference type="AlphaFoldDB" id="A0A431WDC0"/>
<dbReference type="Pfam" id="PF04403">
    <property type="entry name" value="PqiA"/>
    <property type="match status" value="1"/>
</dbReference>
<dbReference type="EMBL" id="RXNV01000002">
    <property type="protein sequence ID" value="RTR33257.1"/>
    <property type="molecule type" value="Genomic_DNA"/>
</dbReference>
<dbReference type="InterPro" id="IPR007498">
    <property type="entry name" value="PqiA-like"/>
</dbReference>
<feature type="transmembrane region" description="Helical" evidence="1">
    <location>
        <begin position="51"/>
        <end position="76"/>
    </location>
</feature>
<dbReference type="Proteomes" id="UP000282060">
    <property type="component" value="Unassembled WGS sequence"/>
</dbReference>
<evidence type="ECO:0000313" key="3">
    <source>
        <dbReference type="Proteomes" id="UP000282060"/>
    </source>
</evidence>